<organism evidence="2 3">
    <name type="scientific">Dreissena polymorpha</name>
    <name type="common">Zebra mussel</name>
    <name type="synonym">Mytilus polymorpha</name>
    <dbReference type="NCBI Taxonomy" id="45954"/>
    <lineage>
        <taxon>Eukaryota</taxon>
        <taxon>Metazoa</taxon>
        <taxon>Spiralia</taxon>
        <taxon>Lophotrochozoa</taxon>
        <taxon>Mollusca</taxon>
        <taxon>Bivalvia</taxon>
        <taxon>Autobranchia</taxon>
        <taxon>Heteroconchia</taxon>
        <taxon>Euheterodonta</taxon>
        <taxon>Imparidentia</taxon>
        <taxon>Neoheterodontei</taxon>
        <taxon>Myida</taxon>
        <taxon>Dreissenoidea</taxon>
        <taxon>Dreissenidae</taxon>
        <taxon>Dreissena</taxon>
    </lineage>
</organism>
<accession>A0A9D4QWC6</accession>
<proteinExistence type="predicted"/>
<evidence type="ECO:0000313" key="3">
    <source>
        <dbReference type="Proteomes" id="UP000828390"/>
    </source>
</evidence>
<reference evidence="2" key="2">
    <citation type="submission" date="2020-11" db="EMBL/GenBank/DDBJ databases">
        <authorList>
            <person name="McCartney M.A."/>
            <person name="Auch B."/>
            <person name="Kono T."/>
            <person name="Mallez S."/>
            <person name="Becker A."/>
            <person name="Gohl D.M."/>
            <person name="Silverstein K.A.T."/>
            <person name="Koren S."/>
            <person name="Bechman K.B."/>
            <person name="Herman A."/>
            <person name="Abrahante J.E."/>
            <person name="Garbe J."/>
        </authorList>
    </citation>
    <scope>NUCLEOTIDE SEQUENCE</scope>
    <source>
        <strain evidence="2">Duluth1</strain>
        <tissue evidence="2">Whole animal</tissue>
    </source>
</reference>
<name>A0A9D4QWC6_DREPO</name>
<dbReference type="AlphaFoldDB" id="A0A9D4QWC6"/>
<sequence length="72" mass="8746">MRQEHEEEMYALHEQHRADIEEQKQQLERLALENELTRVNAEQEIQTARESLVREREECKAAFVLWSFVSFK</sequence>
<dbReference type="Proteomes" id="UP000828390">
    <property type="component" value="Unassembled WGS sequence"/>
</dbReference>
<evidence type="ECO:0000313" key="2">
    <source>
        <dbReference type="EMBL" id="KAH3846091.1"/>
    </source>
</evidence>
<evidence type="ECO:0000256" key="1">
    <source>
        <dbReference type="SAM" id="Coils"/>
    </source>
</evidence>
<protein>
    <submittedName>
        <fullName evidence="2">Uncharacterized protein</fullName>
    </submittedName>
</protein>
<feature type="coiled-coil region" evidence="1">
    <location>
        <begin position="10"/>
        <end position="58"/>
    </location>
</feature>
<dbReference type="EMBL" id="JAIWYP010000003">
    <property type="protein sequence ID" value="KAH3846091.1"/>
    <property type="molecule type" value="Genomic_DNA"/>
</dbReference>
<reference evidence="2" key="1">
    <citation type="journal article" date="2019" name="bioRxiv">
        <title>The Genome of the Zebra Mussel, Dreissena polymorpha: A Resource for Invasive Species Research.</title>
        <authorList>
            <person name="McCartney M.A."/>
            <person name="Auch B."/>
            <person name="Kono T."/>
            <person name="Mallez S."/>
            <person name="Zhang Y."/>
            <person name="Obille A."/>
            <person name="Becker A."/>
            <person name="Abrahante J.E."/>
            <person name="Garbe J."/>
            <person name="Badalamenti J.P."/>
            <person name="Herman A."/>
            <person name="Mangelson H."/>
            <person name="Liachko I."/>
            <person name="Sullivan S."/>
            <person name="Sone E.D."/>
            <person name="Koren S."/>
            <person name="Silverstein K.A.T."/>
            <person name="Beckman K.B."/>
            <person name="Gohl D.M."/>
        </authorList>
    </citation>
    <scope>NUCLEOTIDE SEQUENCE</scope>
    <source>
        <strain evidence="2">Duluth1</strain>
        <tissue evidence="2">Whole animal</tissue>
    </source>
</reference>
<gene>
    <name evidence="2" type="ORF">DPMN_088385</name>
</gene>
<comment type="caution">
    <text evidence="2">The sequence shown here is derived from an EMBL/GenBank/DDBJ whole genome shotgun (WGS) entry which is preliminary data.</text>
</comment>
<keyword evidence="1" id="KW-0175">Coiled coil</keyword>
<keyword evidence="3" id="KW-1185">Reference proteome</keyword>